<gene>
    <name evidence="1" type="ORF">EV197_2605</name>
</gene>
<dbReference type="PROSITE" id="PS51257">
    <property type="entry name" value="PROKAR_LIPOPROTEIN"/>
    <property type="match status" value="1"/>
</dbReference>
<dbReference type="RefSeq" id="WP_130287149.1">
    <property type="nucleotide sequence ID" value="NZ_SGXE01000003.1"/>
</dbReference>
<reference evidence="1 2" key="1">
    <citation type="submission" date="2019-02" db="EMBL/GenBank/DDBJ databases">
        <title>Genomic Encyclopedia of Type Strains, Phase IV (KMG-IV): sequencing the most valuable type-strain genomes for metagenomic binning, comparative biology and taxonomic classification.</title>
        <authorList>
            <person name="Goeker M."/>
        </authorList>
    </citation>
    <scope>NUCLEOTIDE SEQUENCE [LARGE SCALE GENOMIC DNA]</scope>
    <source>
        <strain evidence="1 2">DSM 17196</strain>
    </source>
</reference>
<proteinExistence type="predicted"/>
<keyword evidence="2" id="KW-1185">Reference proteome</keyword>
<dbReference type="EMBL" id="SGXE01000003">
    <property type="protein sequence ID" value="RZS92467.1"/>
    <property type="molecule type" value="Genomic_DNA"/>
</dbReference>
<name>A0A4Q7NYY6_9FLAO</name>
<protein>
    <recommendedName>
        <fullName evidence="3">Lipoprotein</fullName>
    </recommendedName>
</protein>
<comment type="caution">
    <text evidence="1">The sequence shown here is derived from an EMBL/GenBank/DDBJ whole genome shotgun (WGS) entry which is preliminary data.</text>
</comment>
<evidence type="ECO:0000313" key="2">
    <source>
        <dbReference type="Proteomes" id="UP000292262"/>
    </source>
</evidence>
<sequence length="512" mass="55669">MKNIFLKPLLPLFFAFLLVLSCKQDKKDGYGATDEVETLLAFAPVHDILPTDVKPSCTIDSTSFGKWFTAGKVTKNGVVAPANSVTFGHQNNCDFYTWSEQMFLWITSPKEDGNYKQGTIMETPMFYTVSTLVDGKRTLIPHEAGKPLSALANVQKTDTIIDTEEGQATDDVLMAKNGSLIYYISMVNDVYAQFLTGAKDGQLNGNEFPTSKSAMDSIVNYASSQGVQLSNPETLAMELKTSWVDASTIPNAQDYITIDAIIPVYDKVSDTLWRKKPDTTATAKLALIGIHIVGSANGHPEMIWSTFEHKDNTPNLSYEYINVQDSVKTVAADTGNDWLLNSDSSNGTYNVSHMTFKDDNIIAKTGQTISPSNTKRNLPWGVLPSGQPNPENATAAASNAQVISINNSVLGQLADGDMRKNYIFIGSTWTNNGLAPTGTAYNAGNPKPGMSIGTSQLANSTMETYFQNDPQNSNGFNCFTCHSNPGNGTGLKPADLSHMYEAIQALNTNNMQ</sequence>
<evidence type="ECO:0000313" key="1">
    <source>
        <dbReference type="EMBL" id="RZS92467.1"/>
    </source>
</evidence>
<dbReference type="Proteomes" id="UP000292262">
    <property type="component" value="Unassembled WGS sequence"/>
</dbReference>
<evidence type="ECO:0008006" key="3">
    <source>
        <dbReference type="Google" id="ProtNLM"/>
    </source>
</evidence>
<dbReference type="AlphaFoldDB" id="A0A4Q7NYY6"/>
<accession>A0A4Q7NYY6</accession>
<organism evidence="1 2">
    <name type="scientific">Aquimarina brevivitae</name>
    <dbReference type="NCBI Taxonomy" id="323412"/>
    <lineage>
        <taxon>Bacteria</taxon>
        <taxon>Pseudomonadati</taxon>
        <taxon>Bacteroidota</taxon>
        <taxon>Flavobacteriia</taxon>
        <taxon>Flavobacteriales</taxon>
        <taxon>Flavobacteriaceae</taxon>
        <taxon>Aquimarina</taxon>
    </lineage>
</organism>
<dbReference type="OrthoDB" id="280897at2"/>